<gene>
    <name evidence="1" type="ORF">ERS852476_01448</name>
</gene>
<protein>
    <submittedName>
        <fullName evidence="1">Uncharacterized protein</fullName>
    </submittedName>
</protein>
<name>A0A174AXV0_9FIRM</name>
<accession>A0A174AXV0</accession>
<dbReference type="Proteomes" id="UP000095645">
    <property type="component" value="Unassembled WGS sequence"/>
</dbReference>
<evidence type="ECO:0000313" key="2">
    <source>
        <dbReference type="Proteomes" id="UP000095645"/>
    </source>
</evidence>
<dbReference type="EMBL" id="CYZP01000010">
    <property type="protein sequence ID" value="CUN92983.1"/>
    <property type="molecule type" value="Genomic_DNA"/>
</dbReference>
<organism evidence="1 2">
    <name type="scientific">Blautia obeum</name>
    <dbReference type="NCBI Taxonomy" id="40520"/>
    <lineage>
        <taxon>Bacteria</taxon>
        <taxon>Bacillati</taxon>
        <taxon>Bacillota</taxon>
        <taxon>Clostridia</taxon>
        <taxon>Lachnospirales</taxon>
        <taxon>Lachnospiraceae</taxon>
        <taxon>Blautia</taxon>
    </lineage>
</organism>
<reference evidence="1 2" key="1">
    <citation type="submission" date="2015-09" db="EMBL/GenBank/DDBJ databases">
        <authorList>
            <consortium name="Pathogen Informatics"/>
        </authorList>
    </citation>
    <scope>NUCLEOTIDE SEQUENCE [LARGE SCALE GENOMIC DNA]</scope>
    <source>
        <strain evidence="1 2">2789STDY5834861</strain>
    </source>
</reference>
<dbReference type="RefSeq" id="WP_026650387.1">
    <property type="nucleotide sequence ID" value="NZ_CYZP01000010.1"/>
</dbReference>
<sequence length="90" mass="9886">MNDDWRNNPKLAGMDRSKLDMLQNLASQGSSKGANEMLPFLMSAAAQGKKGGLKFNADEISAIIEVLKMGKSPAETQKLDKVVNLMKMMR</sequence>
<dbReference type="AlphaFoldDB" id="A0A174AXV0"/>
<evidence type="ECO:0000313" key="1">
    <source>
        <dbReference type="EMBL" id="CUN92983.1"/>
    </source>
</evidence>
<proteinExistence type="predicted"/>